<feature type="domain" description="Signal transduction histidine kinase internal region" evidence="2">
    <location>
        <begin position="154"/>
        <end position="231"/>
    </location>
</feature>
<dbReference type="AlphaFoldDB" id="A0A937F906"/>
<evidence type="ECO:0000313" key="3">
    <source>
        <dbReference type="EMBL" id="MBL3657905.1"/>
    </source>
</evidence>
<comment type="caution">
    <text evidence="3">The sequence shown here is derived from an EMBL/GenBank/DDBJ whole genome shotgun (WGS) entry which is preliminary data.</text>
</comment>
<keyword evidence="3" id="KW-0418">Kinase</keyword>
<dbReference type="GO" id="GO:0000155">
    <property type="term" value="F:phosphorelay sensor kinase activity"/>
    <property type="evidence" value="ECO:0007669"/>
    <property type="project" value="InterPro"/>
</dbReference>
<dbReference type="PANTHER" id="PTHR34220:SF7">
    <property type="entry name" value="SENSOR HISTIDINE KINASE YPDA"/>
    <property type="match status" value="1"/>
</dbReference>
<dbReference type="Proteomes" id="UP000659388">
    <property type="component" value="Unassembled WGS sequence"/>
</dbReference>
<reference evidence="3" key="1">
    <citation type="submission" date="2021-01" db="EMBL/GenBank/DDBJ databases">
        <title>Fulvivirga kasyanovii gen. nov., sp nov., a novel member of the phylum Bacteroidetes isolated from seawater in a mussel farm.</title>
        <authorList>
            <person name="Zhao L.-H."/>
            <person name="Wang Z.-J."/>
        </authorList>
    </citation>
    <scope>NUCLEOTIDE SEQUENCE</scope>
    <source>
        <strain evidence="3">2943</strain>
    </source>
</reference>
<evidence type="ECO:0000259" key="2">
    <source>
        <dbReference type="Pfam" id="PF06580"/>
    </source>
</evidence>
<feature type="transmembrane region" description="Helical" evidence="1">
    <location>
        <begin position="38"/>
        <end position="61"/>
    </location>
</feature>
<evidence type="ECO:0000313" key="4">
    <source>
        <dbReference type="Proteomes" id="UP000659388"/>
    </source>
</evidence>
<keyword evidence="4" id="KW-1185">Reference proteome</keyword>
<sequence>MNRDLTKNSHLIISGYWILILGVFIIQVYPQTNSFSETLLFSFCITISIYPVSTWLSGSLLMQALNEKRLVQFGIFFIMLSIIVAGIFMLYLHLFSYLESEQYFPPSEYFNIVSEPWLATYSVLSAGMFINLCICGLRFLIEYIKSQKSLHEYQLQSLKHQVTPHFMFNVLNHIHVLMQENVDHASDLLIQYSDILRYQLYKGNQETVKVKEEVDFLKSFIEVEKLRWEEKVRVSTAWSIQNHAQEIPALLFIIFIENAFKYVRKDASNPGCIDIQLSTSDEKIDFQIQNSANTVQIQSTESTGLGLKNIKGRLEILFPKRHILSIHKSDTDFRLRLTINLR</sequence>
<dbReference type="InterPro" id="IPR010559">
    <property type="entry name" value="Sig_transdc_His_kin_internal"/>
</dbReference>
<dbReference type="InterPro" id="IPR036890">
    <property type="entry name" value="HATPase_C_sf"/>
</dbReference>
<dbReference type="GO" id="GO:0016020">
    <property type="term" value="C:membrane"/>
    <property type="evidence" value="ECO:0007669"/>
    <property type="project" value="InterPro"/>
</dbReference>
<keyword evidence="1" id="KW-1133">Transmembrane helix</keyword>
<protein>
    <submittedName>
        <fullName evidence="3">Histidine kinase</fullName>
    </submittedName>
</protein>
<accession>A0A937F906</accession>
<proteinExistence type="predicted"/>
<dbReference type="Gene3D" id="3.30.565.10">
    <property type="entry name" value="Histidine kinase-like ATPase, C-terminal domain"/>
    <property type="match status" value="1"/>
</dbReference>
<keyword evidence="3" id="KW-0808">Transferase</keyword>
<keyword evidence="1" id="KW-0812">Transmembrane</keyword>
<keyword evidence="1" id="KW-0472">Membrane</keyword>
<feature type="transmembrane region" description="Helical" evidence="1">
    <location>
        <begin position="118"/>
        <end position="141"/>
    </location>
</feature>
<feature type="transmembrane region" description="Helical" evidence="1">
    <location>
        <begin position="12"/>
        <end position="32"/>
    </location>
</feature>
<feature type="transmembrane region" description="Helical" evidence="1">
    <location>
        <begin position="73"/>
        <end position="98"/>
    </location>
</feature>
<dbReference type="PANTHER" id="PTHR34220">
    <property type="entry name" value="SENSOR HISTIDINE KINASE YPDA"/>
    <property type="match status" value="1"/>
</dbReference>
<dbReference type="EMBL" id="JAESIY010000009">
    <property type="protein sequence ID" value="MBL3657905.1"/>
    <property type="molecule type" value="Genomic_DNA"/>
</dbReference>
<organism evidence="3 4">
    <name type="scientific">Fulvivirga sediminis</name>
    <dbReference type="NCBI Taxonomy" id="2803949"/>
    <lineage>
        <taxon>Bacteria</taxon>
        <taxon>Pseudomonadati</taxon>
        <taxon>Bacteroidota</taxon>
        <taxon>Cytophagia</taxon>
        <taxon>Cytophagales</taxon>
        <taxon>Fulvivirgaceae</taxon>
        <taxon>Fulvivirga</taxon>
    </lineage>
</organism>
<dbReference type="Pfam" id="PF06580">
    <property type="entry name" value="His_kinase"/>
    <property type="match status" value="1"/>
</dbReference>
<name>A0A937F906_9BACT</name>
<dbReference type="InterPro" id="IPR050640">
    <property type="entry name" value="Bact_2-comp_sensor_kinase"/>
</dbReference>
<evidence type="ECO:0000256" key="1">
    <source>
        <dbReference type="SAM" id="Phobius"/>
    </source>
</evidence>
<dbReference type="RefSeq" id="WP_202245688.1">
    <property type="nucleotide sequence ID" value="NZ_JAESIY010000009.1"/>
</dbReference>
<gene>
    <name evidence="3" type="ORF">JL102_17270</name>
</gene>
<dbReference type="SUPFAM" id="SSF55874">
    <property type="entry name" value="ATPase domain of HSP90 chaperone/DNA topoisomerase II/histidine kinase"/>
    <property type="match status" value="1"/>
</dbReference>